<proteinExistence type="predicted"/>
<accession>A0A1J0GVX4</accession>
<keyword evidence="2" id="KW-1185">Reference proteome</keyword>
<reference evidence="1 2" key="1">
    <citation type="submission" date="2016-09" db="EMBL/GenBank/DDBJ databases">
        <title>Complete Genome Sequence of Streptomyces 5a phage BRock.</title>
        <authorList>
            <person name="Crossman A."/>
            <person name="Baron S."/>
            <person name="Jamdagni P."/>
            <person name="Khatri P."/>
            <person name="Sharma D."/>
            <person name="Pandey M."/>
            <person name="Goyal S."/>
            <person name="Kumar S."/>
            <person name="Phogat A."/>
            <person name="Chawla G."/>
            <person name="Pasricha M."/>
            <person name="Gupta K."/>
            <person name="Bazzad D."/>
            <person name="Aggarwal V."/>
            <person name="Poughat A."/>
            <person name="Singh K."/>
            <person name="Rana P."/>
            <person name="Gautam R."/>
            <person name="Sharma V."/>
            <person name="Tyagi D."/>
            <person name="Shahi A."/>
            <person name="Jangra N."/>
            <person name="Malik M."/>
            <person name="Sidhu P.K."/>
            <person name="Malik S."/>
            <person name="Ghalyan Y."/>
            <person name="Sharma S.S."/>
            <person name="Malik A."/>
            <person name="Chuttani R."/>
            <person name="Bamal N."/>
            <person name="Bhadula D."/>
            <person name="Batra A."/>
            <person name="Temple L."/>
            <person name="Nehra K."/>
        </authorList>
    </citation>
    <scope>NUCLEOTIDE SEQUENCE [LARGE SCALE GENOMIC DNA]</scope>
</reference>
<dbReference type="KEGG" id="vg:55601477"/>
<dbReference type="RefSeq" id="YP_009831788.1">
    <property type="nucleotide sequence ID" value="NC_048650.1"/>
</dbReference>
<sequence>MSAAQQMREFIAHTIRVGNTPEQMAEDIVRALRFGPFRYLITENQIYAVLETSIVDSAEDEIAWTVYTLEA</sequence>
<name>A0A1J0GVX4_9CAUD</name>
<evidence type="ECO:0000313" key="2">
    <source>
        <dbReference type="Proteomes" id="UP000224898"/>
    </source>
</evidence>
<dbReference type="GeneID" id="55601477"/>
<organism evidence="1 2">
    <name type="scientific">Streptomyces phage BRock</name>
    <dbReference type="NCBI Taxonomy" id="1913591"/>
    <lineage>
        <taxon>Viruses</taxon>
        <taxon>Duplodnaviria</taxon>
        <taxon>Heunggongvirae</taxon>
        <taxon>Uroviricota</taxon>
        <taxon>Caudoviricetes</taxon>
        <taxon>Borockvirus</taxon>
        <taxon>Borockvirus brock</taxon>
    </lineage>
</organism>
<dbReference type="Proteomes" id="UP000224898">
    <property type="component" value="Segment"/>
</dbReference>
<protein>
    <submittedName>
        <fullName evidence="1">Uncharacterized protein</fullName>
    </submittedName>
</protein>
<dbReference type="EMBL" id="KX925554">
    <property type="protein sequence ID" value="APC46325.1"/>
    <property type="molecule type" value="Genomic_DNA"/>
</dbReference>
<evidence type="ECO:0000313" key="1">
    <source>
        <dbReference type="EMBL" id="APC46325.1"/>
    </source>
</evidence>